<feature type="compositionally biased region" description="Basic residues" evidence="1">
    <location>
        <begin position="7"/>
        <end position="16"/>
    </location>
</feature>
<feature type="compositionally biased region" description="Basic and acidic residues" evidence="1">
    <location>
        <begin position="64"/>
        <end position="75"/>
    </location>
</feature>
<sequence length="75" mass="8053">GNGRSKAAVKRSRSKRAPSWAGYNVPPPSIGSVTRGTFNRNTPAVQCGRGRAYSSCFPKNGGKQPDEMGTYKRGH</sequence>
<comment type="caution">
    <text evidence="2">The sequence shown here is derived from an EMBL/GenBank/DDBJ whole genome shotgun (WGS) entry which is preliminary data.</text>
</comment>
<evidence type="ECO:0000256" key="1">
    <source>
        <dbReference type="SAM" id="MobiDB-lite"/>
    </source>
</evidence>
<evidence type="ECO:0000313" key="3">
    <source>
        <dbReference type="Proteomes" id="UP000593560"/>
    </source>
</evidence>
<accession>A0A7J9I0Z1</accession>
<reference evidence="2 3" key="1">
    <citation type="journal article" date="2019" name="Genome Biol. Evol.">
        <title>Insights into the evolution of the New World diploid cottons (Gossypium, subgenus Houzingenia) based on genome sequencing.</title>
        <authorList>
            <person name="Grover C.E."/>
            <person name="Arick M.A. 2nd"/>
            <person name="Thrash A."/>
            <person name="Conover J.L."/>
            <person name="Sanders W.S."/>
            <person name="Peterson D.G."/>
            <person name="Frelichowski J.E."/>
            <person name="Scheffler J.A."/>
            <person name="Scheffler B.E."/>
            <person name="Wendel J.F."/>
        </authorList>
    </citation>
    <scope>NUCLEOTIDE SEQUENCE [LARGE SCALE GENOMIC DNA]</scope>
    <source>
        <strain evidence="2">0</strain>
        <tissue evidence="2">Leaf</tissue>
    </source>
</reference>
<name>A0A7J9I0Z1_9ROSI</name>
<evidence type="ECO:0000313" key="2">
    <source>
        <dbReference type="EMBL" id="MBA0815513.1"/>
    </source>
</evidence>
<keyword evidence="3" id="KW-1185">Reference proteome</keyword>
<feature type="region of interest" description="Disordered" evidence="1">
    <location>
        <begin position="1"/>
        <end position="24"/>
    </location>
</feature>
<gene>
    <name evidence="2" type="ORF">Gohar_000278</name>
</gene>
<feature type="region of interest" description="Disordered" evidence="1">
    <location>
        <begin position="51"/>
        <end position="75"/>
    </location>
</feature>
<dbReference type="OrthoDB" id="994990at2759"/>
<dbReference type="AlphaFoldDB" id="A0A7J9I0Z1"/>
<feature type="non-terminal residue" evidence="2">
    <location>
        <position position="1"/>
    </location>
</feature>
<organism evidence="2 3">
    <name type="scientific">Gossypium harknessii</name>
    <dbReference type="NCBI Taxonomy" id="34285"/>
    <lineage>
        <taxon>Eukaryota</taxon>
        <taxon>Viridiplantae</taxon>
        <taxon>Streptophyta</taxon>
        <taxon>Embryophyta</taxon>
        <taxon>Tracheophyta</taxon>
        <taxon>Spermatophyta</taxon>
        <taxon>Magnoliopsida</taxon>
        <taxon>eudicotyledons</taxon>
        <taxon>Gunneridae</taxon>
        <taxon>Pentapetalae</taxon>
        <taxon>rosids</taxon>
        <taxon>malvids</taxon>
        <taxon>Malvales</taxon>
        <taxon>Malvaceae</taxon>
        <taxon>Malvoideae</taxon>
        <taxon>Gossypium</taxon>
    </lineage>
</organism>
<protein>
    <submittedName>
        <fullName evidence="2">Uncharacterized protein</fullName>
    </submittedName>
</protein>
<proteinExistence type="predicted"/>
<dbReference type="Proteomes" id="UP000593560">
    <property type="component" value="Unassembled WGS sequence"/>
</dbReference>
<dbReference type="EMBL" id="JABFAD010000013">
    <property type="protein sequence ID" value="MBA0815513.1"/>
    <property type="molecule type" value="Genomic_DNA"/>
</dbReference>